<gene>
    <name evidence="3" type="ORF">KO508_17260</name>
</gene>
<dbReference type="RefSeq" id="WP_216009508.1">
    <property type="nucleotide sequence ID" value="NZ_JAHKPV010000021.1"/>
</dbReference>
<dbReference type="Proteomes" id="UP000753376">
    <property type="component" value="Unassembled WGS sequence"/>
</dbReference>
<name>A0ABS6AC52_9GAMM</name>
<reference evidence="3 4" key="1">
    <citation type="submission" date="2021-05" db="EMBL/GenBank/DDBJ databases">
        <title>Draft genomes of bacteria isolated from model marine particles.</title>
        <authorList>
            <person name="Datta M.S."/>
            <person name="Schwartzman J.A."/>
            <person name="Enke T.N."/>
            <person name="Saavedra J."/>
            <person name="Cermak N."/>
            <person name="Cordero O.X."/>
        </authorList>
    </citation>
    <scope>NUCLEOTIDE SEQUENCE [LARGE SCALE GENOMIC DNA]</scope>
    <source>
        <strain evidence="3 4">D2M19</strain>
    </source>
</reference>
<evidence type="ECO:0000313" key="4">
    <source>
        <dbReference type="Proteomes" id="UP000753376"/>
    </source>
</evidence>
<dbReference type="PANTHER" id="PTHR43318">
    <property type="entry name" value="UDP-N-ACETYLGLUCOSAMINE 4,6-DEHYDRATASE"/>
    <property type="match status" value="1"/>
</dbReference>
<feature type="domain" description="Polysaccharide biosynthesis protein CapD-like" evidence="2">
    <location>
        <begin position="288"/>
        <end position="580"/>
    </location>
</feature>
<feature type="transmembrane region" description="Helical" evidence="1">
    <location>
        <begin position="87"/>
        <end position="109"/>
    </location>
</feature>
<keyword evidence="1" id="KW-1133">Transmembrane helix</keyword>
<feature type="transmembrane region" description="Helical" evidence="1">
    <location>
        <begin position="121"/>
        <end position="140"/>
    </location>
</feature>
<keyword evidence="4" id="KW-1185">Reference proteome</keyword>
<feature type="transmembrane region" description="Helical" evidence="1">
    <location>
        <begin position="21"/>
        <end position="42"/>
    </location>
</feature>
<keyword evidence="1" id="KW-0472">Membrane</keyword>
<dbReference type="CDD" id="cd05237">
    <property type="entry name" value="UDP_invert_4-6DH_SDR_e"/>
    <property type="match status" value="1"/>
</dbReference>
<evidence type="ECO:0000256" key="1">
    <source>
        <dbReference type="SAM" id="Phobius"/>
    </source>
</evidence>
<dbReference type="Pfam" id="PF02719">
    <property type="entry name" value="Polysacc_synt_2"/>
    <property type="match status" value="1"/>
</dbReference>
<keyword evidence="1" id="KW-0812">Transmembrane</keyword>
<sequence>MNDQLANALKKLFELSRPQKRMISVTADLTFVFLSLWAAYALRLETWLWRPTWNHLPVFFVTGVITIAVFVRLGLYRAVIRYISEKALMVVLAGVVASGLSLVVSGYLLQAMVPRSVPVMYGSFLFIMVAGTRFGFRALINRPMEKTKGRVLIVGTGSRALELHHALIQGTEYRPMGFVTLDSKKHRSLIAGFQVYAVSHLKKAVNEQGIQRVFLALDDNVALSRKELIRTLEELQVPIQTVPAVSELVAGTARINDIRDLDPAELLGREPVQPSRGPTKDIVQGRAVMVTGAGGSIGSELCRQLVQEQPSAIVLMEQSEYALYSIDKELKAIVSAQGLSVNVHSMLGSVLHRRRCEAIMRTFKVDTVYHAAAYKHVPLVESNVIEGLQNNVMGTRHCAEAAIAAGVNRFVLISTDKAVRPANVMGATKRMAELVLQGLSAHQQGTIFSIVRFGNVLGSSGSVVPLFRDQIRSGGPVTVTHPEVIRYFMTIPEAGHLVRQAAAMGKGGEVFVLNMGEPVKIADLAKRMIRLMGLSERTGLNSDGDIEIVYTGLRPGEKLYEELLIGDNPVATTNARIMMAREACLPWAEVRVLLEELVQASQQFDCARVVQILSEAPTGFSPQHVLQDELWSVSGNPDVPAVAEALPNSSNIYKFPV</sequence>
<protein>
    <submittedName>
        <fullName evidence="3">Polysaccharide biosynthesis protein</fullName>
    </submittedName>
</protein>
<proteinExistence type="predicted"/>
<comment type="caution">
    <text evidence="3">The sequence shown here is derived from an EMBL/GenBank/DDBJ whole genome shotgun (WGS) entry which is preliminary data.</text>
</comment>
<accession>A0ABS6AC52</accession>
<evidence type="ECO:0000313" key="3">
    <source>
        <dbReference type="EMBL" id="MBU2875748.1"/>
    </source>
</evidence>
<dbReference type="PANTHER" id="PTHR43318:SF1">
    <property type="entry name" value="POLYSACCHARIDE BIOSYNTHESIS PROTEIN EPSC-RELATED"/>
    <property type="match status" value="1"/>
</dbReference>
<dbReference type="EMBL" id="JAHKPV010000021">
    <property type="protein sequence ID" value="MBU2875748.1"/>
    <property type="molecule type" value="Genomic_DNA"/>
</dbReference>
<feature type="transmembrane region" description="Helical" evidence="1">
    <location>
        <begin position="54"/>
        <end position="75"/>
    </location>
</feature>
<organism evidence="3 4">
    <name type="scientific">Marinobacter salexigens</name>
    <dbReference type="NCBI Taxonomy" id="1925763"/>
    <lineage>
        <taxon>Bacteria</taxon>
        <taxon>Pseudomonadati</taxon>
        <taxon>Pseudomonadota</taxon>
        <taxon>Gammaproteobacteria</taxon>
        <taxon>Pseudomonadales</taxon>
        <taxon>Marinobacteraceae</taxon>
        <taxon>Marinobacter</taxon>
    </lineage>
</organism>
<dbReference type="InterPro" id="IPR051203">
    <property type="entry name" value="Polysaccharide_Synthase-Rel"/>
</dbReference>
<evidence type="ECO:0000259" key="2">
    <source>
        <dbReference type="Pfam" id="PF02719"/>
    </source>
</evidence>
<dbReference type="InterPro" id="IPR003869">
    <property type="entry name" value="Polysac_CapD-like"/>
</dbReference>